<feature type="region of interest" description="Disordered" evidence="1">
    <location>
        <begin position="97"/>
        <end position="125"/>
    </location>
</feature>
<accession>A0A7W3T5L8</accession>
<name>A0A7W3T5L8_9ACTN</name>
<dbReference type="EMBL" id="VKHS01000502">
    <property type="protein sequence ID" value="MBB0231393.1"/>
    <property type="molecule type" value="Genomic_DNA"/>
</dbReference>
<dbReference type="Proteomes" id="UP000530234">
    <property type="component" value="Unassembled WGS sequence"/>
</dbReference>
<protein>
    <submittedName>
        <fullName evidence="2">Uncharacterized protein</fullName>
    </submittedName>
</protein>
<comment type="caution">
    <text evidence="2">The sequence shown here is derived from an EMBL/GenBank/DDBJ whole genome shotgun (WGS) entry which is preliminary data.</text>
</comment>
<keyword evidence="3" id="KW-1185">Reference proteome</keyword>
<gene>
    <name evidence="2" type="ORF">FOE67_18245</name>
</gene>
<dbReference type="RefSeq" id="WP_182665720.1">
    <property type="nucleotide sequence ID" value="NZ_VKHS01000502.1"/>
</dbReference>
<evidence type="ECO:0000313" key="3">
    <source>
        <dbReference type="Proteomes" id="UP000530234"/>
    </source>
</evidence>
<evidence type="ECO:0000313" key="2">
    <source>
        <dbReference type="EMBL" id="MBB0231393.1"/>
    </source>
</evidence>
<organism evidence="2 3">
    <name type="scientific">Streptomyces calidiresistens</name>
    <dbReference type="NCBI Taxonomy" id="1485586"/>
    <lineage>
        <taxon>Bacteria</taxon>
        <taxon>Bacillati</taxon>
        <taxon>Actinomycetota</taxon>
        <taxon>Actinomycetes</taxon>
        <taxon>Kitasatosporales</taxon>
        <taxon>Streptomycetaceae</taxon>
        <taxon>Streptomyces</taxon>
    </lineage>
</organism>
<dbReference type="AlphaFoldDB" id="A0A7W3T5L8"/>
<sequence>MAEGKWKPDPRALMWCSGSANEEEIGEGIGADFPNRVRGRLGEGSEEYRRTMTEIAIESTLFSPMNAARELGTCFPPPGEPVDHGPGAWFSTTPHLLCEGSRATPPDGERPVPARPTGGPVGRAG</sequence>
<evidence type="ECO:0000256" key="1">
    <source>
        <dbReference type="SAM" id="MobiDB-lite"/>
    </source>
</evidence>
<proteinExistence type="predicted"/>
<reference evidence="3" key="1">
    <citation type="submission" date="2019-10" db="EMBL/GenBank/DDBJ databases">
        <title>Streptomyces sp. nov., a novel actinobacterium isolated from alkaline environment.</title>
        <authorList>
            <person name="Golinska P."/>
        </authorList>
    </citation>
    <scope>NUCLEOTIDE SEQUENCE [LARGE SCALE GENOMIC DNA]</scope>
    <source>
        <strain evidence="3">DSM 42108</strain>
    </source>
</reference>